<keyword evidence="9" id="KW-1185">Reference proteome</keyword>
<dbReference type="GO" id="GO:0003950">
    <property type="term" value="F:NAD+ poly-ADP-ribosyltransferase activity"/>
    <property type="evidence" value="ECO:0007669"/>
    <property type="project" value="UniProtKB-UniRule"/>
</dbReference>
<sequence>MELELRHACVTVEQPVLWHGTDQHAVLNINHYGFNRSYCGKNATLYGQGVYFAVSSSYSVGYASGRPGQGQMYQCKVLVGQYTRGNSSYRVPPSKPGTFSVYESLVDNVNKPSMYVIFHDSQIYPEYLITF</sequence>
<dbReference type="Gene3D" id="3.90.228.10">
    <property type="match status" value="1"/>
</dbReference>
<evidence type="ECO:0000256" key="1">
    <source>
        <dbReference type="ARBA" id="ARBA00004123"/>
    </source>
</evidence>
<dbReference type="EC" id="2.4.2.-" evidence="6"/>
<dbReference type="CDD" id="cd01439">
    <property type="entry name" value="TCCD_inducible_PARP_like"/>
    <property type="match status" value="1"/>
</dbReference>
<comment type="subcellular location">
    <subcellularLocation>
        <location evidence="1">Nucleus</location>
    </subcellularLocation>
</comment>
<dbReference type="InterPro" id="IPR052056">
    <property type="entry name" value="Mono-ARTD/PARP"/>
</dbReference>
<dbReference type="AlphaFoldDB" id="V3YWU4"/>
<dbReference type="PANTHER" id="PTHR14453">
    <property type="entry name" value="PARP/ZINC FINGER CCCH TYPE DOMAIN CONTAINING PROTEIN"/>
    <property type="match status" value="1"/>
</dbReference>
<dbReference type="PROSITE" id="PS51059">
    <property type="entry name" value="PARP_CATALYTIC"/>
    <property type="match status" value="1"/>
</dbReference>
<dbReference type="Pfam" id="PF00644">
    <property type="entry name" value="PARP"/>
    <property type="match status" value="1"/>
</dbReference>
<dbReference type="PANTHER" id="PTHR14453:SF67">
    <property type="entry name" value="POLY [ADP-RIBOSE] POLYMERASE"/>
    <property type="match status" value="1"/>
</dbReference>
<dbReference type="CTD" id="20235132"/>
<proteinExistence type="predicted"/>
<keyword evidence="3 6" id="KW-0808">Transferase</keyword>
<keyword evidence="4 6" id="KW-0520">NAD</keyword>
<dbReference type="InterPro" id="IPR012317">
    <property type="entry name" value="Poly(ADP-ribose)pol_cat_dom"/>
</dbReference>
<keyword evidence="5" id="KW-0539">Nucleus</keyword>
<dbReference type="OrthoDB" id="406099at2759"/>
<protein>
    <recommendedName>
        <fullName evidence="6">Poly [ADP-ribose] polymerase</fullName>
        <shortName evidence="6">PARP</shortName>
        <ecNumber evidence="6">2.4.2.-</ecNumber>
    </recommendedName>
</protein>
<dbReference type="OMA" id="TASENMM"/>
<accession>V3YWU4</accession>
<dbReference type="EMBL" id="KB203879">
    <property type="protein sequence ID" value="ESO82513.1"/>
    <property type="molecule type" value="Genomic_DNA"/>
</dbReference>
<dbReference type="RefSeq" id="XP_009066801.1">
    <property type="nucleotide sequence ID" value="XM_009068553.1"/>
</dbReference>
<keyword evidence="2 6" id="KW-0328">Glycosyltransferase</keyword>
<feature type="domain" description="PARP catalytic" evidence="7">
    <location>
        <begin position="1"/>
        <end position="131"/>
    </location>
</feature>
<dbReference type="STRING" id="225164.V3YWU4"/>
<dbReference type="HOGENOM" id="CLU_014825_3_2_1"/>
<organism evidence="8 9">
    <name type="scientific">Lottia gigantea</name>
    <name type="common">Giant owl limpet</name>
    <dbReference type="NCBI Taxonomy" id="225164"/>
    <lineage>
        <taxon>Eukaryota</taxon>
        <taxon>Metazoa</taxon>
        <taxon>Spiralia</taxon>
        <taxon>Lophotrochozoa</taxon>
        <taxon>Mollusca</taxon>
        <taxon>Gastropoda</taxon>
        <taxon>Patellogastropoda</taxon>
        <taxon>Lottioidea</taxon>
        <taxon>Lottiidae</taxon>
        <taxon>Lottia</taxon>
    </lineage>
</organism>
<evidence type="ECO:0000259" key="7">
    <source>
        <dbReference type="PROSITE" id="PS51059"/>
    </source>
</evidence>
<evidence type="ECO:0000256" key="2">
    <source>
        <dbReference type="ARBA" id="ARBA00022676"/>
    </source>
</evidence>
<dbReference type="GO" id="GO:0005737">
    <property type="term" value="C:cytoplasm"/>
    <property type="evidence" value="ECO:0007669"/>
    <property type="project" value="TreeGrafter"/>
</dbReference>
<evidence type="ECO:0000256" key="5">
    <source>
        <dbReference type="ARBA" id="ARBA00023242"/>
    </source>
</evidence>
<dbReference type="KEGG" id="lgi:LOTGIDRAFT_146598"/>
<evidence type="ECO:0000256" key="6">
    <source>
        <dbReference type="RuleBase" id="RU362114"/>
    </source>
</evidence>
<evidence type="ECO:0000256" key="3">
    <source>
        <dbReference type="ARBA" id="ARBA00022679"/>
    </source>
</evidence>
<dbReference type="SUPFAM" id="SSF56399">
    <property type="entry name" value="ADP-ribosylation"/>
    <property type="match status" value="1"/>
</dbReference>
<gene>
    <name evidence="8" type="ORF">LOTGIDRAFT_146598</name>
</gene>
<reference evidence="8 9" key="1">
    <citation type="journal article" date="2013" name="Nature">
        <title>Insights into bilaterian evolution from three spiralian genomes.</title>
        <authorList>
            <person name="Simakov O."/>
            <person name="Marletaz F."/>
            <person name="Cho S.J."/>
            <person name="Edsinger-Gonzales E."/>
            <person name="Havlak P."/>
            <person name="Hellsten U."/>
            <person name="Kuo D.H."/>
            <person name="Larsson T."/>
            <person name="Lv J."/>
            <person name="Arendt D."/>
            <person name="Savage R."/>
            <person name="Osoegawa K."/>
            <person name="de Jong P."/>
            <person name="Grimwood J."/>
            <person name="Chapman J.A."/>
            <person name="Shapiro H."/>
            <person name="Aerts A."/>
            <person name="Otillar R.P."/>
            <person name="Terry A.Y."/>
            <person name="Boore J.L."/>
            <person name="Grigoriev I.V."/>
            <person name="Lindberg D.R."/>
            <person name="Seaver E.C."/>
            <person name="Weisblat D.A."/>
            <person name="Putnam N.H."/>
            <person name="Rokhsar D.S."/>
        </authorList>
    </citation>
    <scope>NUCLEOTIDE SEQUENCE [LARGE SCALE GENOMIC DNA]</scope>
</reference>
<evidence type="ECO:0000256" key="4">
    <source>
        <dbReference type="ARBA" id="ARBA00023027"/>
    </source>
</evidence>
<name>V3YWU4_LOTGI</name>
<dbReference type="GO" id="GO:0003714">
    <property type="term" value="F:transcription corepressor activity"/>
    <property type="evidence" value="ECO:0007669"/>
    <property type="project" value="TreeGrafter"/>
</dbReference>
<dbReference type="GeneID" id="20235132"/>
<dbReference type="GO" id="GO:0005634">
    <property type="term" value="C:nucleus"/>
    <property type="evidence" value="ECO:0007669"/>
    <property type="project" value="UniProtKB-SubCell"/>
</dbReference>
<dbReference type="GO" id="GO:0010629">
    <property type="term" value="P:negative regulation of gene expression"/>
    <property type="evidence" value="ECO:0007669"/>
    <property type="project" value="TreeGrafter"/>
</dbReference>
<evidence type="ECO:0000313" key="8">
    <source>
        <dbReference type="EMBL" id="ESO82513.1"/>
    </source>
</evidence>
<evidence type="ECO:0000313" key="9">
    <source>
        <dbReference type="Proteomes" id="UP000030746"/>
    </source>
</evidence>
<dbReference type="Proteomes" id="UP000030746">
    <property type="component" value="Unassembled WGS sequence"/>
</dbReference>